<dbReference type="Proteomes" id="UP000198304">
    <property type="component" value="Unassembled WGS sequence"/>
</dbReference>
<name>A0A239GK43_9FIRM</name>
<keyword evidence="3" id="KW-1185">Reference proteome</keyword>
<evidence type="ECO:0000313" key="2">
    <source>
        <dbReference type="EMBL" id="SNS68424.1"/>
    </source>
</evidence>
<sequence length="72" mass="8293">MENIKNVSENTVKTAPPNEPYAKTKAYQDFINVLSQIIEKHGALESIYTLLANFDKVYDKISDEEKKSLFLR</sequence>
<proteinExistence type="predicted"/>
<evidence type="ECO:0000313" key="3">
    <source>
        <dbReference type="Proteomes" id="UP000198304"/>
    </source>
</evidence>
<feature type="region of interest" description="Disordered" evidence="1">
    <location>
        <begin position="1"/>
        <end position="20"/>
    </location>
</feature>
<reference evidence="2 3" key="1">
    <citation type="submission" date="2017-06" db="EMBL/GenBank/DDBJ databases">
        <authorList>
            <person name="Kim H.J."/>
            <person name="Triplett B.A."/>
        </authorList>
    </citation>
    <scope>NUCLEOTIDE SEQUENCE [LARGE SCALE GENOMIC DNA]</scope>
    <source>
        <strain evidence="2 3">SCA</strain>
    </source>
</reference>
<feature type="compositionally biased region" description="Polar residues" evidence="1">
    <location>
        <begin position="1"/>
        <end position="13"/>
    </location>
</feature>
<gene>
    <name evidence="2" type="ORF">SAMN05446037_10178</name>
</gene>
<organism evidence="2 3">
    <name type="scientific">Anaerovirgula multivorans</name>
    <dbReference type="NCBI Taxonomy" id="312168"/>
    <lineage>
        <taxon>Bacteria</taxon>
        <taxon>Bacillati</taxon>
        <taxon>Bacillota</taxon>
        <taxon>Clostridia</taxon>
        <taxon>Peptostreptococcales</taxon>
        <taxon>Natronincolaceae</taxon>
        <taxon>Anaerovirgula</taxon>
    </lineage>
</organism>
<evidence type="ECO:0000256" key="1">
    <source>
        <dbReference type="SAM" id="MobiDB-lite"/>
    </source>
</evidence>
<dbReference type="RefSeq" id="WP_207652584.1">
    <property type="nucleotide sequence ID" value="NZ_FZOJ01000017.1"/>
</dbReference>
<dbReference type="EMBL" id="FZOJ01000017">
    <property type="protein sequence ID" value="SNS68424.1"/>
    <property type="molecule type" value="Genomic_DNA"/>
</dbReference>
<protein>
    <submittedName>
        <fullName evidence="2">Uncharacterized protein</fullName>
    </submittedName>
</protein>
<accession>A0A239GK43</accession>
<dbReference type="AlphaFoldDB" id="A0A239GK43"/>